<evidence type="ECO:0000313" key="2">
    <source>
        <dbReference type="EMBL" id="ESO11953.1"/>
    </source>
</evidence>
<dbReference type="AlphaFoldDB" id="T1EMN1"/>
<name>T1EMN1_HELRO</name>
<evidence type="ECO:0000313" key="4">
    <source>
        <dbReference type="Proteomes" id="UP000015101"/>
    </source>
</evidence>
<dbReference type="CTD" id="20197831"/>
<evidence type="ECO:0000256" key="1">
    <source>
        <dbReference type="SAM" id="MobiDB-lite"/>
    </source>
</evidence>
<dbReference type="KEGG" id="hro:HELRODRAFT_158317"/>
<feature type="compositionally biased region" description="Polar residues" evidence="1">
    <location>
        <begin position="80"/>
        <end position="94"/>
    </location>
</feature>
<dbReference type="EnsemblMetazoa" id="HelroT158317">
    <property type="protein sequence ID" value="HelroP158317"/>
    <property type="gene ID" value="HelroG158317"/>
</dbReference>
<organism evidence="3 4">
    <name type="scientific">Helobdella robusta</name>
    <name type="common">Californian leech</name>
    <dbReference type="NCBI Taxonomy" id="6412"/>
    <lineage>
        <taxon>Eukaryota</taxon>
        <taxon>Metazoa</taxon>
        <taxon>Spiralia</taxon>
        <taxon>Lophotrochozoa</taxon>
        <taxon>Annelida</taxon>
        <taxon>Clitellata</taxon>
        <taxon>Hirudinea</taxon>
        <taxon>Rhynchobdellida</taxon>
        <taxon>Glossiphoniidae</taxon>
        <taxon>Helobdella</taxon>
    </lineage>
</organism>
<feature type="region of interest" description="Disordered" evidence="1">
    <location>
        <begin position="77"/>
        <end position="115"/>
    </location>
</feature>
<dbReference type="InParanoid" id="T1EMN1"/>
<reference evidence="3" key="3">
    <citation type="submission" date="2015-06" db="UniProtKB">
        <authorList>
            <consortium name="EnsemblMetazoa"/>
        </authorList>
    </citation>
    <scope>IDENTIFICATION</scope>
</reference>
<proteinExistence type="predicted"/>
<gene>
    <name evidence="3" type="primary">20197831</name>
    <name evidence="2" type="ORF">HELRODRAFT_158317</name>
</gene>
<dbReference type="RefSeq" id="XP_009008673.1">
    <property type="nucleotide sequence ID" value="XM_009010425.1"/>
</dbReference>
<protein>
    <submittedName>
        <fullName evidence="2 3">Uncharacterized protein</fullName>
    </submittedName>
</protein>
<sequence length="330" mass="38693">MDGMKRHQITASLPRNSGDSKRSVDILDEDDKFLNSGSNFSQHKQRNKYRYFHDDNHASVVGVNDNKLYRHQIMSAQKKLAQQTQQSFPTSATVRKTRSNSFHEDRDQSDDLTSDPEVALRLLQHQNRRQRCRLNEIQQENFMLLKLSSTNNDKPSNLNRRSDFFSALNQHLGCRLDLLNNKIDSQQLVIDSMNEQYQQQLAMPNHLKHFDVAMLQKLFNEQSVIDQCNKTSNFVRTIFNSSEIFLSAPPYSNFNFSNFNFSNFNFSNFKIFFNFTVSNPLSKRIIHNFIRKELLKIKIFDALVNIKLYINSFNFQVIQLRLNIAHAKKL</sequence>
<dbReference type="GeneID" id="20197831"/>
<keyword evidence="4" id="KW-1185">Reference proteome</keyword>
<reference evidence="4" key="1">
    <citation type="submission" date="2012-12" db="EMBL/GenBank/DDBJ databases">
        <authorList>
            <person name="Hellsten U."/>
            <person name="Grimwood J."/>
            <person name="Chapman J.A."/>
            <person name="Shapiro H."/>
            <person name="Aerts A."/>
            <person name="Otillar R.P."/>
            <person name="Terry A.Y."/>
            <person name="Boore J.L."/>
            <person name="Simakov O."/>
            <person name="Marletaz F."/>
            <person name="Cho S.-J."/>
            <person name="Edsinger-Gonzales E."/>
            <person name="Havlak P."/>
            <person name="Kuo D.-H."/>
            <person name="Larsson T."/>
            <person name="Lv J."/>
            <person name="Arendt D."/>
            <person name="Savage R."/>
            <person name="Osoegawa K."/>
            <person name="de Jong P."/>
            <person name="Lindberg D.R."/>
            <person name="Seaver E.C."/>
            <person name="Weisblat D.A."/>
            <person name="Putnam N.H."/>
            <person name="Grigoriev I.V."/>
            <person name="Rokhsar D.S."/>
        </authorList>
    </citation>
    <scope>NUCLEOTIDE SEQUENCE</scope>
</reference>
<reference evidence="2 4" key="2">
    <citation type="journal article" date="2013" name="Nature">
        <title>Insights into bilaterian evolution from three spiralian genomes.</title>
        <authorList>
            <person name="Simakov O."/>
            <person name="Marletaz F."/>
            <person name="Cho S.J."/>
            <person name="Edsinger-Gonzales E."/>
            <person name="Havlak P."/>
            <person name="Hellsten U."/>
            <person name="Kuo D.H."/>
            <person name="Larsson T."/>
            <person name="Lv J."/>
            <person name="Arendt D."/>
            <person name="Savage R."/>
            <person name="Osoegawa K."/>
            <person name="de Jong P."/>
            <person name="Grimwood J."/>
            <person name="Chapman J.A."/>
            <person name="Shapiro H."/>
            <person name="Aerts A."/>
            <person name="Otillar R.P."/>
            <person name="Terry A.Y."/>
            <person name="Boore J.L."/>
            <person name="Grigoriev I.V."/>
            <person name="Lindberg D.R."/>
            <person name="Seaver E.C."/>
            <person name="Weisblat D.A."/>
            <person name="Putnam N.H."/>
            <person name="Rokhsar D.S."/>
        </authorList>
    </citation>
    <scope>NUCLEOTIDE SEQUENCE</scope>
</reference>
<accession>T1EMN1</accession>
<dbReference type="EMBL" id="KB095811">
    <property type="protein sequence ID" value="ESO11953.1"/>
    <property type="molecule type" value="Genomic_DNA"/>
</dbReference>
<dbReference type="EMBL" id="AMQM01000004">
    <property type="status" value="NOT_ANNOTATED_CDS"/>
    <property type="molecule type" value="Genomic_DNA"/>
</dbReference>
<dbReference type="HOGENOM" id="CLU_842716_0_0_1"/>
<dbReference type="Proteomes" id="UP000015101">
    <property type="component" value="Unassembled WGS sequence"/>
</dbReference>
<evidence type="ECO:0000313" key="3">
    <source>
        <dbReference type="EnsemblMetazoa" id="HelroP158317"/>
    </source>
</evidence>
<feature type="region of interest" description="Disordered" evidence="1">
    <location>
        <begin position="1"/>
        <end position="23"/>
    </location>
</feature>